<reference evidence="2 3" key="1">
    <citation type="submission" date="2014-11" db="EMBL/GenBank/DDBJ databases">
        <title>Symbiosis island explosion on the genome of extra-slow-growing strains of soybean bradyrhizobia with massive insertion sequences.</title>
        <authorList>
            <person name="Iida T."/>
            <person name="Minamisawa K."/>
        </authorList>
    </citation>
    <scope>NUCLEOTIDE SEQUENCE [LARGE SCALE GENOMIC DNA]</scope>
    <source>
        <strain evidence="2 3">NK6</strain>
    </source>
</reference>
<evidence type="ECO:0000313" key="3">
    <source>
        <dbReference type="Proteomes" id="UP000063308"/>
    </source>
</evidence>
<gene>
    <name evidence="2" type="ORF">NK6_437</name>
</gene>
<dbReference type="EMBL" id="AP014685">
    <property type="protein sequence ID" value="BAR53622.1"/>
    <property type="molecule type" value="Genomic_DNA"/>
</dbReference>
<evidence type="ECO:0000313" key="2">
    <source>
        <dbReference type="EMBL" id="BAR53622.1"/>
    </source>
</evidence>
<accession>A0A0E4FQ80</accession>
<dbReference type="AlphaFoldDB" id="A0A0E4FQ80"/>
<protein>
    <submittedName>
        <fullName evidence="2">Uncharacterized protein</fullName>
    </submittedName>
</protein>
<feature type="region of interest" description="Disordered" evidence="1">
    <location>
        <begin position="18"/>
        <end position="90"/>
    </location>
</feature>
<name>A0A0E4FQ80_9BRAD</name>
<proteinExistence type="predicted"/>
<dbReference type="Proteomes" id="UP000063308">
    <property type="component" value="Chromosome"/>
</dbReference>
<feature type="compositionally biased region" description="Low complexity" evidence="1">
    <location>
        <begin position="64"/>
        <end position="90"/>
    </location>
</feature>
<sequence length="90" mass="9373">MYRTHLVPDVVSRFRSCEEPGSAWQPNPRAVVSFPLTSNKGAPPDDEAAEPESGSADSEPRPAAPRSAARAAAGRWAETRTAAAGSDAPG</sequence>
<organism evidence="2 3">
    <name type="scientific">Bradyrhizobium diazoefficiens</name>
    <dbReference type="NCBI Taxonomy" id="1355477"/>
    <lineage>
        <taxon>Bacteria</taxon>
        <taxon>Pseudomonadati</taxon>
        <taxon>Pseudomonadota</taxon>
        <taxon>Alphaproteobacteria</taxon>
        <taxon>Hyphomicrobiales</taxon>
        <taxon>Nitrobacteraceae</taxon>
        <taxon>Bradyrhizobium</taxon>
    </lineage>
</organism>
<evidence type="ECO:0000256" key="1">
    <source>
        <dbReference type="SAM" id="MobiDB-lite"/>
    </source>
</evidence>